<feature type="transmembrane region" description="Helical" evidence="1">
    <location>
        <begin position="78"/>
        <end position="96"/>
    </location>
</feature>
<keyword evidence="3" id="KW-1185">Reference proteome</keyword>
<evidence type="ECO:0000313" key="2">
    <source>
        <dbReference type="EMBL" id="CAJ1374091.1"/>
    </source>
</evidence>
<sequence>MTGRKHRPKFSAAQSICLRRVWVQFPPGVLRNPFVRGEALSQAVETKPPCRGFVRSVLFVPVLLRCQSAACGHTRESLIAFLPVLVFLALATYPPAQGFVAAPT</sequence>
<dbReference type="EMBL" id="CAUJNA010000231">
    <property type="protein sequence ID" value="CAJ1374091.1"/>
    <property type="molecule type" value="Genomic_DNA"/>
</dbReference>
<dbReference type="AlphaFoldDB" id="A0AA36HS84"/>
<organism evidence="2 3">
    <name type="scientific">Effrenium voratum</name>
    <dbReference type="NCBI Taxonomy" id="2562239"/>
    <lineage>
        <taxon>Eukaryota</taxon>
        <taxon>Sar</taxon>
        <taxon>Alveolata</taxon>
        <taxon>Dinophyceae</taxon>
        <taxon>Suessiales</taxon>
        <taxon>Symbiodiniaceae</taxon>
        <taxon>Effrenium</taxon>
    </lineage>
</organism>
<keyword evidence="1" id="KW-1133">Transmembrane helix</keyword>
<protein>
    <submittedName>
        <fullName evidence="2">Uncharacterized protein</fullName>
    </submittedName>
</protein>
<name>A0AA36HS84_9DINO</name>
<gene>
    <name evidence="2" type="ORF">EVOR1521_LOCUS3721</name>
</gene>
<proteinExistence type="predicted"/>
<dbReference type="Proteomes" id="UP001178507">
    <property type="component" value="Unassembled WGS sequence"/>
</dbReference>
<comment type="caution">
    <text evidence="2">The sequence shown here is derived from an EMBL/GenBank/DDBJ whole genome shotgun (WGS) entry which is preliminary data.</text>
</comment>
<keyword evidence="1" id="KW-0812">Transmembrane</keyword>
<reference evidence="2" key="1">
    <citation type="submission" date="2023-08" db="EMBL/GenBank/DDBJ databases">
        <authorList>
            <person name="Chen Y."/>
            <person name="Shah S."/>
            <person name="Dougan E. K."/>
            <person name="Thang M."/>
            <person name="Chan C."/>
        </authorList>
    </citation>
    <scope>NUCLEOTIDE SEQUENCE</scope>
</reference>
<evidence type="ECO:0000313" key="3">
    <source>
        <dbReference type="Proteomes" id="UP001178507"/>
    </source>
</evidence>
<accession>A0AA36HS84</accession>
<evidence type="ECO:0000256" key="1">
    <source>
        <dbReference type="SAM" id="Phobius"/>
    </source>
</evidence>
<keyword evidence="1" id="KW-0472">Membrane</keyword>